<dbReference type="SUPFAM" id="SSF82861">
    <property type="entry name" value="Mechanosensitive channel protein MscS (YggB), transmembrane region"/>
    <property type="match status" value="1"/>
</dbReference>
<evidence type="ECO:0000256" key="3">
    <source>
        <dbReference type="ARBA" id="ARBA00022475"/>
    </source>
</evidence>
<dbReference type="PANTHER" id="PTHR30221:SF1">
    <property type="entry name" value="SMALL-CONDUCTANCE MECHANOSENSITIVE CHANNEL"/>
    <property type="match status" value="1"/>
</dbReference>
<evidence type="ECO:0000256" key="2">
    <source>
        <dbReference type="ARBA" id="ARBA00008017"/>
    </source>
</evidence>
<feature type="transmembrane region" description="Helical" evidence="7">
    <location>
        <begin position="88"/>
        <end position="106"/>
    </location>
</feature>
<sequence length="300" mass="33042">MSVETALQEFIGALGWLGRRLPLAALSVVILVITYLLSRWTFQGMRWVLRRVVRDRLLASFVARLLSYTVFVAGVAVIIRLLGWQDEVATVVAGAGLTVAVLGFAFRDIGENLLAGLFLAASRPFTVGDIVQVGGVEGTVLRIDLRYTQLRTFDGRDAFVPNAQVFKEPVFNATRNRMLRGDFEFEIGDGDDLLQVQRLGIEALTQLAEVVDEPAPYAAIVEPLVGKFRVRFYFWTRLAAKRQAFVQLKGEAILAVWTALSQSGIRAPVDTLALVTTRSEDTFLPARQPGGRQAGDSSDI</sequence>
<dbReference type="InterPro" id="IPR023408">
    <property type="entry name" value="MscS_beta-dom_sf"/>
</dbReference>
<comment type="caution">
    <text evidence="9">The sequence shown here is derived from an EMBL/GenBank/DDBJ whole genome shotgun (WGS) entry which is preliminary data.</text>
</comment>
<feature type="transmembrane region" description="Helical" evidence="7">
    <location>
        <begin position="20"/>
        <end position="37"/>
    </location>
</feature>
<accession>A0ABW1ZQD5</accession>
<feature type="domain" description="Mechanosensitive ion channel MscS" evidence="8">
    <location>
        <begin position="111"/>
        <end position="175"/>
    </location>
</feature>
<evidence type="ECO:0000256" key="4">
    <source>
        <dbReference type="ARBA" id="ARBA00022692"/>
    </source>
</evidence>
<keyword evidence="3" id="KW-1003">Cell membrane</keyword>
<dbReference type="SUPFAM" id="SSF82689">
    <property type="entry name" value="Mechanosensitive channel protein MscS (YggB), C-terminal domain"/>
    <property type="match status" value="1"/>
</dbReference>
<dbReference type="EMBL" id="JBHSWB010000002">
    <property type="protein sequence ID" value="MFC6663174.1"/>
    <property type="molecule type" value="Genomic_DNA"/>
</dbReference>
<dbReference type="Gene3D" id="1.10.287.1260">
    <property type="match status" value="1"/>
</dbReference>
<keyword evidence="4 7" id="KW-0812">Transmembrane</keyword>
<dbReference type="Proteomes" id="UP001596317">
    <property type="component" value="Unassembled WGS sequence"/>
</dbReference>
<keyword evidence="5 7" id="KW-1133">Transmembrane helix</keyword>
<dbReference type="SUPFAM" id="SSF50182">
    <property type="entry name" value="Sm-like ribonucleoproteins"/>
    <property type="match status" value="1"/>
</dbReference>
<evidence type="ECO:0000256" key="5">
    <source>
        <dbReference type="ARBA" id="ARBA00022989"/>
    </source>
</evidence>
<evidence type="ECO:0000313" key="10">
    <source>
        <dbReference type="Proteomes" id="UP001596317"/>
    </source>
</evidence>
<dbReference type="RefSeq" id="WP_224611887.1">
    <property type="nucleotide sequence ID" value="NZ_JAIQXV010000021.1"/>
</dbReference>
<evidence type="ECO:0000256" key="7">
    <source>
        <dbReference type="SAM" id="Phobius"/>
    </source>
</evidence>
<dbReference type="InterPro" id="IPR010920">
    <property type="entry name" value="LSM_dom_sf"/>
</dbReference>
<dbReference type="InterPro" id="IPR006685">
    <property type="entry name" value="MscS_channel_2nd"/>
</dbReference>
<dbReference type="InterPro" id="IPR011066">
    <property type="entry name" value="MscS_channel_C_sf"/>
</dbReference>
<dbReference type="Pfam" id="PF00924">
    <property type="entry name" value="MS_channel_2nd"/>
    <property type="match status" value="1"/>
</dbReference>
<protein>
    <submittedName>
        <fullName evidence="9">Mechanosensitive ion channel family protein</fullName>
    </submittedName>
</protein>
<evidence type="ECO:0000256" key="1">
    <source>
        <dbReference type="ARBA" id="ARBA00004651"/>
    </source>
</evidence>
<organism evidence="9 10">
    <name type="scientific">Deinococcus multiflagellatus</name>
    <dbReference type="NCBI Taxonomy" id="1656887"/>
    <lineage>
        <taxon>Bacteria</taxon>
        <taxon>Thermotogati</taxon>
        <taxon>Deinococcota</taxon>
        <taxon>Deinococci</taxon>
        <taxon>Deinococcales</taxon>
        <taxon>Deinococcaceae</taxon>
        <taxon>Deinococcus</taxon>
    </lineage>
</organism>
<name>A0ABW1ZQD5_9DEIO</name>
<dbReference type="InterPro" id="IPR045275">
    <property type="entry name" value="MscS_archaea/bacteria_type"/>
</dbReference>
<evidence type="ECO:0000256" key="6">
    <source>
        <dbReference type="ARBA" id="ARBA00023136"/>
    </source>
</evidence>
<evidence type="ECO:0000259" key="8">
    <source>
        <dbReference type="Pfam" id="PF00924"/>
    </source>
</evidence>
<dbReference type="Gene3D" id="2.30.30.60">
    <property type="match status" value="1"/>
</dbReference>
<keyword evidence="6 7" id="KW-0472">Membrane</keyword>
<comment type="subcellular location">
    <subcellularLocation>
        <location evidence="1">Cell membrane</location>
        <topology evidence="1">Multi-pass membrane protein</topology>
    </subcellularLocation>
</comment>
<evidence type="ECO:0000313" key="9">
    <source>
        <dbReference type="EMBL" id="MFC6663174.1"/>
    </source>
</evidence>
<feature type="transmembrane region" description="Helical" evidence="7">
    <location>
        <begin position="57"/>
        <end position="82"/>
    </location>
</feature>
<keyword evidence="10" id="KW-1185">Reference proteome</keyword>
<dbReference type="InterPro" id="IPR011014">
    <property type="entry name" value="MscS_channel_TM-2"/>
</dbReference>
<dbReference type="PANTHER" id="PTHR30221">
    <property type="entry name" value="SMALL-CONDUCTANCE MECHANOSENSITIVE CHANNEL"/>
    <property type="match status" value="1"/>
</dbReference>
<gene>
    <name evidence="9" type="ORF">ACFP90_24320</name>
</gene>
<reference evidence="10" key="1">
    <citation type="journal article" date="2019" name="Int. J. Syst. Evol. Microbiol.">
        <title>The Global Catalogue of Microorganisms (GCM) 10K type strain sequencing project: providing services to taxonomists for standard genome sequencing and annotation.</title>
        <authorList>
            <consortium name="The Broad Institute Genomics Platform"/>
            <consortium name="The Broad Institute Genome Sequencing Center for Infectious Disease"/>
            <person name="Wu L."/>
            <person name="Ma J."/>
        </authorList>
    </citation>
    <scope>NUCLEOTIDE SEQUENCE [LARGE SCALE GENOMIC DNA]</scope>
    <source>
        <strain evidence="10">CCUG 63830</strain>
    </source>
</reference>
<proteinExistence type="inferred from homology"/>
<dbReference type="Gene3D" id="3.30.70.100">
    <property type="match status" value="1"/>
</dbReference>
<comment type="similarity">
    <text evidence="2">Belongs to the MscS (TC 1.A.23) family.</text>
</comment>